<dbReference type="InterPro" id="IPR043129">
    <property type="entry name" value="ATPase_NBD"/>
</dbReference>
<dbReference type="InterPro" id="IPR036390">
    <property type="entry name" value="WH_DNA-bd_sf"/>
</dbReference>
<reference evidence="2 3" key="1">
    <citation type="submission" date="2019-04" db="EMBL/GenBank/DDBJ databases">
        <title>Rhizobium terrae sp. nov., isolated from a paddy soil.</title>
        <authorList>
            <person name="Lin S.-Y."/>
            <person name="Hameed A."/>
            <person name="Huang H.-I."/>
            <person name="Young C.-C."/>
        </authorList>
    </citation>
    <scope>NUCLEOTIDE SEQUENCE [LARGE SCALE GENOMIC DNA]</scope>
    <source>
        <strain evidence="2 3">CC-HIH110</strain>
    </source>
</reference>
<dbReference type="Gene3D" id="1.10.10.10">
    <property type="entry name" value="Winged helix-like DNA-binding domain superfamily/Winged helix DNA-binding domain"/>
    <property type="match status" value="1"/>
</dbReference>
<dbReference type="Pfam" id="PF00480">
    <property type="entry name" value="ROK"/>
    <property type="match status" value="1"/>
</dbReference>
<organism evidence="2 3">
    <name type="scientific">Allorhizobium terrae</name>
    <dbReference type="NCBI Taxonomy" id="1848972"/>
    <lineage>
        <taxon>Bacteria</taxon>
        <taxon>Pseudomonadati</taxon>
        <taxon>Pseudomonadota</taxon>
        <taxon>Alphaproteobacteria</taxon>
        <taxon>Hyphomicrobiales</taxon>
        <taxon>Rhizobiaceae</taxon>
        <taxon>Rhizobium/Agrobacterium group</taxon>
        <taxon>Allorhizobium</taxon>
    </lineage>
</organism>
<dbReference type="AlphaFoldDB" id="A0A4S3ZRH4"/>
<dbReference type="InterPro" id="IPR036388">
    <property type="entry name" value="WH-like_DNA-bd_sf"/>
</dbReference>
<dbReference type="InterPro" id="IPR011991">
    <property type="entry name" value="ArsR-like_HTH"/>
</dbReference>
<accession>A0A4S3ZRH4</accession>
<evidence type="ECO:0000313" key="2">
    <source>
        <dbReference type="EMBL" id="THF48113.1"/>
    </source>
</evidence>
<dbReference type="Gene3D" id="3.30.420.40">
    <property type="match status" value="2"/>
</dbReference>
<evidence type="ECO:0000256" key="1">
    <source>
        <dbReference type="ARBA" id="ARBA00006479"/>
    </source>
</evidence>
<comment type="caution">
    <text evidence="2">The sequence shown here is derived from an EMBL/GenBank/DDBJ whole genome shotgun (WGS) entry which is preliminary data.</text>
</comment>
<name>A0A4S3ZRH4_9HYPH</name>
<sequence length="399" mass="42101">MNIRTSTPPMLRQISVRAAMEILLHEGSTSRADLAKKTGLSKQTMSEVIRTLEESGWVRAKGVVSGKVGRSAVTYEVVSDAGCVIGIDLGANTIRIAIVDIVGNIVEEIETGCDGRAGEDLLHYISSLVDIRLKKAKIPHSKILLAAVATPGVIDPETGMLSLAPNMSEIASMDVVKKLQEVLRCDVVIENDVNAAVIGESWKGSGVGLDSVALISLGTGIGLGTLVNGKLMRGAKGAAGEISYLPFGADPYQPESLERGALECAISARGIVERYNDGNPANLTARDILLRAEQGEPKALATVRETARLGALLIISVDAILDPQKIILGGNVGRHPLMVQFIQEALPACTRRAIVVQASALASRSTLMGAVAIALNQVHNALFSPQDLPSEMRLPISAQ</sequence>
<dbReference type="Proteomes" id="UP000310754">
    <property type="component" value="Unassembled WGS sequence"/>
</dbReference>
<protein>
    <submittedName>
        <fullName evidence="2">ROK family transcriptional regulator</fullName>
    </submittedName>
</protein>
<comment type="similarity">
    <text evidence="1">Belongs to the ROK (NagC/XylR) family.</text>
</comment>
<dbReference type="GO" id="GO:0006355">
    <property type="term" value="P:regulation of DNA-templated transcription"/>
    <property type="evidence" value="ECO:0007669"/>
    <property type="project" value="UniProtKB-ARBA"/>
</dbReference>
<dbReference type="RefSeq" id="WP_190236819.1">
    <property type="nucleotide sequence ID" value="NZ_SSOA01000010.1"/>
</dbReference>
<keyword evidence="3" id="KW-1185">Reference proteome</keyword>
<dbReference type="CDD" id="cd00090">
    <property type="entry name" value="HTH_ARSR"/>
    <property type="match status" value="1"/>
</dbReference>
<dbReference type="InterPro" id="IPR000600">
    <property type="entry name" value="ROK"/>
</dbReference>
<proteinExistence type="inferred from homology"/>
<dbReference type="Pfam" id="PF13412">
    <property type="entry name" value="HTH_24"/>
    <property type="match status" value="1"/>
</dbReference>
<dbReference type="SUPFAM" id="SSF46785">
    <property type="entry name" value="Winged helix' DNA-binding domain"/>
    <property type="match status" value="1"/>
</dbReference>
<evidence type="ECO:0000313" key="3">
    <source>
        <dbReference type="Proteomes" id="UP000310754"/>
    </source>
</evidence>
<dbReference type="PANTHER" id="PTHR18964">
    <property type="entry name" value="ROK (REPRESSOR, ORF, KINASE) FAMILY"/>
    <property type="match status" value="1"/>
</dbReference>
<dbReference type="PANTHER" id="PTHR18964:SF149">
    <property type="entry name" value="BIFUNCTIONAL UDP-N-ACETYLGLUCOSAMINE 2-EPIMERASE_N-ACETYLMANNOSAMINE KINASE"/>
    <property type="match status" value="1"/>
</dbReference>
<dbReference type="SUPFAM" id="SSF53067">
    <property type="entry name" value="Actin-like ATPase domain"/>
    <property type="match status" value="1"/>
</dbReference>
<gene>
    <name evidence="2" type="ORF">E6C51_16755</name>
</gene>
<dbReference type="EMBL" id="SSOA01000010">
    <property type="protein sequence ID" value="THF48113.1"/>
    <property type="molecule type" value="Genomic_DNA"/>
</dbReference>